<keyword evidence="5" id="KW-0479">Metal-binding</keyword>
<evidence type="ECO:0000256" key="9">
    <source>
        <dbReference type="SAM" id="MobiDB-lite"/>
    </source>
</evidence>
<feature type="compositionally biased region" description="Low complexity" evidence="9">
    <location>
        <begin position="377"/>
        <end position="407"/>
    </location>
</feature>
<dbReference type="InterPro" id="IPR036189">
    <property type="entry name" value="DCP2_BoxA_sf"/>
</dbReference>
<evidence type="ECO:0000256" key="1">
    <source>
        <dbReference type="ARBA" id="ARBA00001936"/>
    </source>
</evidence>
<dbReference type="GO" id="GO:0000184">
    <property type="term" value="P:nuclear-transcribed mRNA catabolic process, nonsense-mediated decay"/>
    <property type="evidence" value="ECO:0007669"/>
    <property type="project" value="InterPro"/>
</dbReference>
<evidence type="ECO:0000256" key="3">
    <source>
        <dbReference type="ARBA" id="ARBA00005279"/>
    </source>
</evidence>
<dbReference type="PROSITE" id="PS51462">
    <property type="entry name" value="NUDIX"/>
    <property type="match status" value="1"/>
</dbReference>
<dbReference type="Proteomes" id="UP000646827">
    <property type="component" value="Unassembled WGS sequence"/>
</dbReference>
<dbReference type="PANTHER" id="PTHR23114">
    <property type="entry name" value="M7GPPPN-MRNA HYDROLASE"/>
    <property type="match status" value="1"/>
</dbReference>
<feature type="compositionally biased region" description="Low complexity" evidence="9">
    <location>
        <begin position="268"/>
        <end position="279"/>
    </location>
</feature>
<feature type="compositionally biased region" description="Polar residues" evidence="9">
    <location>
        <begin position="341"/>
        <end position="365"/>
    </location>
</feature>
<comment type="cofactor">
    <cofactor evidence="1">
        <name>Mn(2+)</name>
        <dbReference type="ChEBI" id="CHEBI:29035"/>
    </cofactor>
</comment>
<keyword evidence="6" id="KW-0378">Hydrolase</keyword>
<dbReference type="InterPro" id="IPR044099">
    <property type="entry name" value="Dcp2_NUDIX"/>
</dbReference>
<comment type="similarity">
    <text evidence="3">Belongs to the Nudix hydrolase family. DCP2 subfamily.</text>
</comment>
<accession>A0A8H7S1G5</accession>
<keyword evidence="8" id="KW-0464">Manganese</keyword>
<dbReference type="Gene3D" id="3.90.79.10">
    <property type="entry name" value="Nucleoside Triphosphate Pyrophosphohydrolase"/>
    <property type="match status" value="1"/>
</dbReference>
<dbReference type="FunFam" id="3.90.79.10:FF:000003">
    <property type="entry name" value="M7GpppN-mRNA hydrolase isoform 2"/>
    <property type="match status" value="1"/>
</dbReference>
<dbReference type="InterPro" id="IPR007722">
    <property type="entry name" value="DCP2_BoxA"/>
</dbReference>
<dbReference type="Gene3D" id="1.10.10.1050">
    <property type="entry name" value="Dcp2, box A domain"/>
    <property type="match status" value="1"/>
</dbReference>
<dbReference type="GO" id="GO:0000290">
    <property type="term" value="P:deadenylation-dependent decapping of nuclear-transcribed mRNA"/>
    <property type="evidence" value="ECO:0007669"/>
    <property type="project" value="InterPro"/>
</dbReference>
<evidence type="ECO:0000256" key="2">
    <source>
        <dbReference type="ARBA" id="ARBA00004496"/>
    </source>
</evidence>
<feature type="region of interest" description="Disordered" evidence="9">
    <location>
        <begin position="222"/>
        <end position="279"/>
    </location>
</feature>
<comment type="subcellular location">
    <subcellularLocation>
        <location evidence="2">Cytoplasm</location>
    </subcellularLocation>
</comment>
<evidence type="ECO:0000256" key="6">
    <source>
        <dbReference type="ARBA" id="ARBA00022801"/>
    </source>
</evidence>
<keyword evidence="4" id="KW-0963">Cytoplasm</keyword>
<sequence length="506" mass="56705">MHSNILANATFEEILDDLSSRFIINVPEAEQQSPERICFQVEQAHWFYEDFHCPLMKQWAHQHERAYADFMQYRFRIPVCGAILLNENLDKCVLVKGWSSKSGWSFPRGKINQDEEFDHCAIREVFEETGFDTSKLIKDTYLEATIREQSIRLYVICGVPEDTEFRPQTRKEISQVEWFKLDELPGIKPGTKATGRFYMVVPFVCKLKSALPLIRKEYYRSKGGKHLKNNNNYTNQKMSRNNNKKSNNGKKASPPLRTPPSPLQDNHSSNSNTTTTVTPEPSVALKSLLGISSSVTPTVTSSITTTTTSTSSNPSNKNKEEEKVTTPESSVALKSLLGIQKPSNSSPEILRSTSNSTQELPSTERSLLEMLQFSQPSGSPSSTTTITSSNSSTMTTKTTTTTTNTNTKIVDKSKQDNQLHPLMQMFKDAGHEIKSIENDQQQKEESNPLMKMLKNAGQQNVVVESSSSTTTTTDNNGSTTDQSHPLIALLKGAERQQEQQSILSLQ</sequence>
<dbReference type="InterPro" id="IPR015797">
    <property type="entry name" value="NUDIX_hydrolase-like_dom_sf"/>
</dbReference>
<dbReference type="PROSITE" id="PS00893">
    <property type="entry name" value="NUDIX_BOX"/>
    <property type="match status" value="1"/>
</dbReference>
<proteinExistence type="inferred from homology"/>
<evidence type="ECO:0000256" key="4">
    <source>
        <dbReference type="ARBA" id="ARBA00022490"/>
    </source>
</evidence>
<dbReference type="OrthoDB" id="18996at2759"/>
<dbReference type="GO" id="GO:0140933">
    <property type="term" value="F:5'-(N(7)-methylguanosine 5'-triphospho)-[mRNA] hydrolase activity"/>
    <property type="evidence" value="ECO:0007669"/>
    <property type="project" value="InterPro"/>
</dbReference>
<dbReference type="PANTHER" id="PTHR23114:SF17">
    <property type="entry name" value="M7GPPPN-MRNA HYDROLASE"/>
    <property type="match status" value="1"/>
</dbReference>
<dbReference type="CDD" id="cd03672">
    <property type="entry name" value="NUDIX_Dcp2p_Nudt20"/>
    <property type="match status" value="1"/>
</dbReference>
<feature type="compositionally biased region" description="Low complexity" evidence="9">
    <location>
        <begin position="235"/>
        <end position="253"/>
    </location>
</feature>
<dbReference type="Pfam" id="PF05026">
    <property type="entry name" value="DCP2"/>
    <property type="match status" value="1"/>
</dbReference>
<dbReference type="Pfam" id="PF00293">
    <property type="entry name" value="NUDIX"/>
    <property type="match status" value="1"/>
</dbReference>
<dbReference type="SUPFAM" id="SSF55811">
    <property type="entry name" value="Nudix"/>
    <property type="match status" value="1"/>
</dbReference>
<dbReference type="InterPro" id="IPR000086">
    <property type="entry name" value="NUDIX_hydrolase_dom"/>
</dbReference>
<comment type="caution">
    <text evidence="11">The sequence shown here is derived from an EMBL/GenBank/DDBJ whole genome shotgun (WGS) entry which is preliminary data.</text>
</comment>
<keyword evidence="7" id="KW-0694">RNA-binding</keyword>
<dbReference type="InterPro" id="IPR020084">
    <property type="entry name" value="NUDIX_hydrolase_CS"/>
</dbReference>
<keyword evidence="12" id="KW-1185">Reference proteome</keyword>
<evidence type="ECO:0000313" key="11">
    <source>
        <dbReference type="EMBL" id="KAG2220991.1"/>
    </source>
</evidence>
<dbReference type="GO" id="GO:0030145">
    <property type="term" value="F:manganese ion binding"/>
    <property type="evidence" value="ECO:0007669"/>
    <property type="project" value="InterPro"/>
</dbReference>
<evidence type="ECO:0000256" key="5">
    <source>
        <dbReference type="ARBA" id="ARBA00022723"/>
    </source>
</evidence>
<dbReference type="EMBL" id="JAEPRB010000122">
    <property type="protein sequence ID" value="KAG2220991.1"/>
    <property type="molecule type" value="Genomic_DNA"/>
</dbReference>
<feature type="domain" description="Nudix hydrolase" evidence="10">
    <location>
        <begin position="75"/>
        <end position="203"/>
    </location>
</feature>
<organism evidence="11 12">
    <name type="scientific">Circinella minor</name>
    <dbReference type="NCBI Taxonomy" id="1195481"/>
    <lineage>
        <taxon>Eukaryota</taxon>
        <taxon>Fungi</taxon>
        <taxon>Fungi incertae sedis</taxon>
        <taxon>Mucoromycota</taxon>
        <taxon>Mucoromycotina</taxon>
        <taxon>Mucoromycetes</taxon>
        <taxon>Mucorales</taxon>
        <taxon>Lichtheimiaceae</taxon>
        <taxon>Circinella</taxon>
    </lineage>
</organism>
<feature type="region of interest" description="Disordered" evidence="9">
    <location>
        <begin position="464"/>
        <end position="484"/>
    </location>
</feature>
<evidence type="ECO:0000256" key="7">
    <source>
        <dbReference type="ARBA" id="ARBA00022884"/>
    </source>
</evidence>
<evidence type="ECO:0000256" key="8">
    <source>
        <dbReference type="ARBA" id="ARBA00023211"/>
    </source>
</evidence>
<feature type="compositionally biased region" description="Low complexity" evidence="9">
    <location>
        <begin position="465"/>
        <end position="481"/>
    </location>
</feature>
<evidence type="ECO:0000259" key="10">
    <source>
        <dbReference type="PROSITE" id="PS51462"/>
    </source>
</evidence>
<feature type="compositionally biased region" description="Low complexity" evidence="9">
    <location>
        <begin position="296"/>
        <end position="316"/>
    </location>
</feature>
<protein>
    <recommendedName>
        <fullName evidence="10">Nudix hydrolase domain-containing protein</fullName>
    </recommendedName>
</protein>
<dbReference type="SMART" id="SM01125">
    <property type="entry name" value="DCP2"/>
    <property type="match status" value="1"/>
</dbReference>
<feature type="region of interest" description="Disordered" evidence="9">
    <location>
        <begin position="296"/>
        <end position="417"/>
    </location>
</feature>
<dbReference type="GO" id="GO:0003723">
    <property type="term" value="F:RNA binding"/>
    <property type="evidence" value="ECO:0007669"/>
    <property type="project" value="UniProtKB-KW"/>
</dbReference>
<dbReference type="GO" id="GO:0000932">
    <property type="term" value="C:P-body"/>
    <property type="evidence" value="ECO:0007669"/>
    <property type="project" value="TreeGrafter"/>
</dbReference>
<gene>
    <name evidence="11" type="ORF">INT45_004610</name>
</gene>
<name>A0A8H7S1G5_9FUNG</name>
<reference evidence="11 12" key="1">
    <citation type="submission" date="2020-12" db="EMBL/GenBank/DDBJ databases">
        <title>Metabolic potential, ecology and presence of endohyphal bacteria is reflected in genomic diversity of Mucoromycotina.</title>
        <authorList>
            <person name="Muszewska A."/>
            <person name="Okrasinska A."/>
            <person name="Steczkiewicz K."/>
            <person name="Drgas O."/>
            <person name="Orlowska M."/>
            <person name="Perlinska-Lenart U."/>
            <person name="Aleksandrzak-Piekarczyk T."/>
            <person name="Szatraj K."/>
            <person name="Zielenkiewicz U."/>
            <person name="Pilsyk S."/>
            <person name="Malc E."/>
            <person name="Mieczkowski P."/>
            <person name="Kruszewska J.S."/>
            <person name="Biernat P."/>
            <person name="Pawlowska J."/>
        </authorList>
    </citation>
    <scope>NUCLEOTIDE SEQUENCE [LARGE SCALE GENOMIC DNA]</scope>
    <source>
        <strain evidence="11 12">CBS 142.35</strain>
    </source>
</reference>
<evidence type="ECO:0000313" key="12">
    <source>
        <dbReference type="Proteomes" id="UP000646827"/>
    </source>
</evidence>
<dbReference type="AlphaFoldDB" id="A0A8H7S1G5"/>